<dbReference type="InterPro" id="IPR031712">
    <property type="entry name" value="DUF5077"/>
</dbReference>
<feature type="domain" description="DUF5077" evidence="1">
    <location>
        <begin position="58"/>
        <end position="179"/>
    </location>
</feature>
<sequence length="445" mass="47779">MKKSIKSISSLAILGFVLFTSSCKKQENLMDANGASLDQNEKLALVGTQSLGGTSLTVSMGGNAYVTTLASGGAETVTSTKLANWTNANSIFSSYFRIGNTGALTVAVKASVPSGTSVLKITINGTPFNVTATGATNTTYTVGTVNITTPGYVTVQFQGVSKTGSYFADVSDLVISGAAVASNVYYANDPANYYWSRRGPSVHLGFSSPANTEWFYSEITVPAGEDKIGSYYMANGFNGGYFGMQVNSATERRMLFSVWNPTGGTTTWTRKGTNVVATNFTGEGEGGQSYLIYNWVTGNTYKFLTQAKPDGLGNTVYSSWFYAPELGVWSFMASWKKPNTNSYLTGLYSFLENFNDKNGYLGRKAEYNNQWIRNTAGTWTEITTANFTVDATGTNQQRMDFAGGVSGGKFYLRNGGFFASYVTPNQSFTRTATGTAPTVNLTTLP</sequence>
<dbReference type="RefSeq" id="WP_131529212.1">
    <property type="nucleotide sequence ID" value="NZ_SJSO01000006.1"/>
</dbReference>
<evidence type="ECO:0000313" key="3">
    <source>
        <dbReference type="Proteomes" id="UP000293925"/>
    </source>
</evidence>
<dbReference type="Proteomes" id="UP000293925">
    <property type="component" value="Unassembled WGS sequence"/>
</dbReference>
<dbReference type="EMBL" id="SJSO01000006">
    <property type="protein sequence ID" value="TCD27239.1"/>
    <property type="molecule type" value="Genomic_DNA"/>
</dbReference>
<proteinExistence type="predicted"/>
<dbReference type="OrthoDB" id="6014523at2"/>
<reference evidence="2 3" key="1">
    <citation type="submission" date="2019-02" db="EMBL/GenBank/DDBJ databases">
        <title>Pedobacter sp. RP-3-21 sp. nov., isolated from Arctic soil.</title>
        <authorList>
            <person name="Dahal R.H."/>
        </authorList>
    </citation>
    <scope>NUCLEOTIDE SEQUENCE [LARGE SCALE GENOMIC DNA]</scope>
    <source>
        <strain evidence="2 3">RP-3-21</strain>
    </source>
</reference>
<evidence type="ECO:0000259" key="1">
    <source>
        <dbReference type="Pfam" id="PF16871"/>
    </source>
</evidence>
<protein>
    <submittedName>
        <fullName evidence="2">DUF5077 domain-containing protein</fullName>
    </submittedName>
</protein>
<keyword evidence="3" id="KW-1185">Reference proteome</keyword>
<comment type="caution">
    <text evidence="2">The sequence shown here is derived from an EMBL/GenBank/DDBJ whole genome shotgun (WGS) entry which is preliminary data.</text>
</comment>
<organism evidence="2 3">
    <name type="scientific">Pedobacter psychrodurus</name>
    <dbReference type="NCBI Taxonomy" id="2530456"/>
    <lineage>
        <taxon>Bacteria</taxon>
        <taxon>Pseudomonadati</taxon>
        <taxon>Bacteroidota</taxon>
        <taxon>Sphingobacteriia</taxon>
        <taxon>Sphingobacteriales</taxon>
        <taxon>Sphingobacteriaceae</taxon>
        <taxon>Pedobacter</taxon>
    </lineage>
</organism>
<dbReference type="InterPro" id="IPR021862">
    <property type="entry name" value="DUF3472"/>
</dbReference>
<name>A0A4R0PY55_9SPHI</name>
<dbReference type="AlphaFoldDB" id="A0A4R0PY55"/>
<dbReference type="Pfam" id="PF11958">
    <property type="entry name" value="DUF3472"/>
    <property type="match status" value="1"/>
</dbReference>
<accession>A0A4R0PY55</accession>
<gene>
    <name evidence="2" type="ORF">EZ456_08510</name>
</gene>
<dbReference type="PROSITE" id="PS51257">
    <property type="entry name" value="PROKAR_LIPOPROTEIN"/>
    <property type="match status" value="1"/>
</dbReference>
<evidence type="ECO:0000313" key="2">
    <source>
        <dbReference type="EMBL" id="TCD27239.1"/>
    </source>
</evidence>
<dbReference type="Pfam" id="PF16871">
    <property type="entry name" value="DUF5077"/>
    <property type="match status" value="1"/>
</dbReference>